<evidence type="ECO:0000313" key="2">
    <source>
        <dbReference type="EMBL" id="SUK38503.1"/>
    </source>
</evidence>
<feature type="transmembrane region" description="Helical" evidence="1">
    <location>
        <begin position="35"/>
        <end position="54"/>
    </location>
</feature>
<sequence length="192" mass="21683">MKKMSVKNLITVGIFTALYLVIFFVTFMIGYIPFLIPFLGLICPIVCGVPFILYVMKVDRFGMVTLTGFILGVAFTVMGSGVIMTVFGLIFGLIGDLIMKSGNYRNWKTIAWGYGFFSLWMMGFVVRMFVARDQYFKEISQSYGRDYVEVLESITPLWSMPVMFILTVVGGLIGAWLGKKMFSKHFKKAGLV</sequence>
<feature type="transmembrane region" description="Helical" evidence="1">
    <location>
        <begin position="157"/>
        <end position="178"/>
    </location>
</feature>
<reference evidence="2 3" key="1">
    <citation type="submission" date="2018-06" db="EMBL/GenBank/DDBJ databases">
        <authorList>
            <consortium name="Pathogen Informatics"/>
            <person name="Doyle S."/>
        </authorList>
    </citation>
    <scope>NUCLEOTIDE SEQUENCE [LARGE SCALE GENOMIC DNA]</scope>
    <source>
        <strain evidence="2 3">NCTC5664</strain>
    </source>
</reference>
<dbReference type="EMBL" id="UHAQ01000002">
    <property type="protein sequence ID" value="SUK38503.1"/>
    <property type="molecule type" value="Genomic_DNA"/>
</dbReference>
<protein>
    <submittedName>
        <fullName evidence="2">Substrate-specific component of ECF transporter</fullName>
    </submittedName>
</protein>
<keyword evidence="1" id="KW-0812">Transmembrane</keyword>
<keyword evidence="1" id="KW-1133">Transmembrane helix</keyword>
<evidence type="ECO:0000313" key="3">
    <source>
        <dbReference type="Proteomes" id="UP000254502"/>
    </source>
</evidence>
<dbReference type="NCBIfam" id="TIGR02185">
    <property type="entry name" value="Trep_Strep"/>
    <property type="match status" value="1"/>
</dbReference>
<dbReference type="RefSeq" id="WP_111761738.1">
    <property type="nucleotide sequence ID" value="NZ_CP176566.1"/>
</dbReference>
<feature type="transmembrane region" description="Helical" evidence="1">
    <location>
        <begin position="111"/>
        <end position="130"/>
    </location>
</feature>
<evidence type="ECO:0000256" key="1">
    <source>
        <dbReference type="SAM" id="Phobius"/>
    </source>
</evidence>
<name>A0A380DMQ6_STAAU</name>
<organism evidence="2 3">
    <name type="scientific">Staphylococcus aureus</name>
    <dbReference type="NCBI Taxonomy" id="1280"/>
    <lineage>
        <taxon>Bacteria</taxon>
        <taxon>Bacillati</taxon>
        <taxon>Bacillota</taxon>
        <taxon>Bacilli</taxon>
        <taxon>Bacillales</taxon>
        <taxon>Staphylococcaceae</taxon>
        <taxon>Staphylococcus</taxon>
    </lineage>
</organism>
<accession>A0A380DMQ6</accession>
<feature type="transmembrane region" description="Helical" evidence="1">
    <location>
        <begin position="83"/>
        <end position="99"/>
    </location>
</feature>
<gene>
    <name evidence="2" type="ORF">NCTC5664_00863</name>
</gene>
<dbReference type="AlphaFoldDB" id="A0A380DMQ6"/>
<dbReference type="Proteomes" id="UP000254502">
    <property type="component" value="Unassembled WGS sequence"/>
</dbReference>
<dbReference type="InterPro" id="IPR011733">
    <property type="entry name" value="CHP02185_IM"/>
</dbReference>
<feature type="transmembrane region" description="Helical" evidence="1">
    <location>
        <begin position="9"/>
        <end position="29"/>
    </location>
</feature>
<dbReference type="Pfam" id="PF09605">
    <property type="entry name" value="Trep_Strep"/>
    <property type="match status" value="1"/>
</dbReference>
<proteinExistence type="predicted"/>
<keyword evidence="1" id="KW-0472">Membrane</keyword>